<organism evidence="3 4">
    <name type="scientific">Nocardioides anomalus</name>
    <dbReference type="NCBI Taxonomy" id="2712223"/>
    <lineage>
        <taxon>Bacteria</taxon>
        <taxon>Bacillati</taxon>
        <taxon>Actinomycetota</taxon>
        <taxon>Actinomycetes</taxon>
        <taxon>Propionibacteriales</taxon>
        <taxon>Nocardioidaceae</taxon>
        <taxon>Nocardioides</taxon>
    </lineage>
</organism>
<accession>A0A6G6WBQ0</accession>
<evidence type="ECO:0000259" key="2">
    <source>
        <dbReference type="Pfam" id="PF13472"/>
    </source>
</evidence>
<dbReference type="InterPro" id="IPR036514">
    <property type="entry name" value="SGNH_hydro_sf"/>
</dbReference>
<dbReference type="RefSeq" id="WP_165230595.1">
    <property type="nucleotide sequence ID" value="NZ_CP049257.1"/>
</dbReference>
<name>A0A6G6WBQ0_9ACTN</name>
<dbReference type="AlphaFoldDB" id="A0A6G6WBQ0"/>
<dbReference type="InterPro" id="IPR013830">
    <property type="entry name" value="SGNH_hydro"/>
</dbReference>
<dbReference type="InterPro" id="IPR051532">
    <property type="entry name" value="Ester_Hydrolysis_Enzymes"/>
</dbReference>
<proteinExistence type="predicted"/>
<evidence type="ECO:0000256" key="1">
    <source>
        <dbReference type="SAM" id="SignalP"/>
    </source>
</evidence>
<evidence type="ECO:0000313" key="4">
    <source>
        <dbReference type="Proteomes" id="UP000502996"/>
    </source>
</evidence>
<dbReference type="KEGG" id="nano:G5V58_07565"/>
<dbReference type="PANTHER" id="PTHR30383">
    <property type="entry name" value="THIOESTERASE 1/PROTEASE 1/LYSOPHOSPHOLIPASE L1"/>
    <property type="match status" value="1"/>
</dbReference>
<dbReference type="GO" id="GO:0004622">
    <property type="term" value="F:phosphatidylcholine lysophospholipase activity"/>
    <property type="evidence" value="ECO:0007669"/>
    <property type="project" value="TreeGrafter"/>
</dbReference>
<dbReference type="Proteomes" id="UP000502996">
    <property type="component" value="Chromosome"/>
</dbReference>
<dbReference type="SUPFAM" id="SSF52266">
    <property type="entry name" value="SGNH hydrolase"/>
    <property type="match status" value="1"/>
</dbReference>
<evidence type="ECO:0000313" key="3">
    <source>
        <dbReference type="EMBL" id="QIG42654.1"/>
    </source>
</evidence>
<feature type="domain" description="SGNH hydrolase-type esterase" evidence="2">
    <location>
        <begin position="40"/>
        <end position="229"/>
    </location>
</feature>
<sequence>MRTSAASTTLAALVAVSGAFLAPPQGPAQAAAPEPVRILVVGDSITQGSSGDWTWRYRLWRHLVDHEVPVDLVGPRDDLWDYLDNVPGDQRYADPAFDRDHAARWGMALQQLDAQLAPVEQLVSDHHPDVVVELLGSNDLAFLGRTPQQVAEDLADFVADARSADPGVDVVLGRVPQPWREEVAALNDLLPDLAEELDTPGSRVVVADSDAGVELTPDTLDGAHPNAHGELKIAAGVADALHELGIGPAADRPLVDVPRGPVIAPVLSAEPGEHRATLSWVRSPGSGSSEVWQRDLTAGGSWRRIEPAAPGTAYLALGLAGGHRFEFQTRPLKGFWIAESPSGWSNVVRVDLPADPVPQPPAPPPVETVPRPGAVTHVSAVAKRDGRVRTTGRRVSGAASYTLLVATVGRCRATPPPSARFLVNGSDLPAPRRTLHADARAVWVRWVAVRDGAEGPATARSSACAVVRR</sequence>
<dbReference type="Pfam" id="PF13472">
    <property type="entry name" value="Lipase_GDSL_2"/>
    <property type="match status" value="1"/>
</dbReference>
<feature type="signal peptide" evidence="1">
    <location>
        <begin position="1"/>
        <end position="30"/>
    </location>
</feature>
<protein>
    <recommendedName>
        <fullName evidence="2">SGNH hydrolase-type esterase domain-containing protein</fullName>
    </recommendedName>
</protein>
<dbReference type="Gene3D" id="3.40.50.1110">
    <property type="entry name" value="SGNH hydrolase"/>
    <property type="match status" value="1"/>
</dbReference>
<keyword evidence="4" id="KW-1185">Reference proteome</keyword>
<gene>
    <name evidence="3" type="ORF">G5V58_07565</name>
</gene>
<dbReference type="EMBL" id="CP049257">
    <property type="protein sequence ID" value="QIG42654.1"/>
    <property type="molecule type" value="Genomic_DNA"/>
</dbReference>
<feature type="chain" id="PRO_5026295145" description="SGNH hydrolase-type esterase domain-containing protein" evidence="1">
    <location>
        <begin position="31"/>
        <end position="469"/>
    </location>
</feature>
<keyword evidence="1" id="KW-0732">Signal</keyword>
<dbReference type="PANTHER" id="PTHR30383:SF2">
    <property type="entry name" value="CELLULOSE-BINDING PROTEIN"/>
    <property type="match status" value="1"/>
</dbReference>
<reference evidence="3 4" key="1">
    <citation type="submission" date="2020-02" db="EMBL/GenBank/DDBJ databases">
        <title>Full genome sequence of Nocardioides sp. R-3366.</title>
        <authorList>
            <person name="Im W.-T."/>
        </authorList>
    </citation>
    <scope>NUCLEOTIDE SEQUENCE [LARGE SCALE GENOMIC DNA]</scope>
    <source>
        <strain evidence="3 4">R-3366</strain>
    </source>
</reference>